<dbReference type="OrthoDB" id="1159300at2"/>
<comment type="caution">
    <text evidence="1">The sequence shown here is derived from an EMBL/GenBank/DDBJ whole genome shotgun (WGS) entry which is preliminary data.</text>
</comment>
<keyword evidence="2" id="KW-1185">Reference proteome</keyword>
<dbReference type="Proteomes" id="UP000315540">
    <property type="component" value="Unassembled WGS sequence"/>
</dbReference>
<dbReference type="RefSeq" id="WP_140593884.1">
    <property type="nucleotide sequence ID" value="NZ_VFWZ01000003.1"/>
</dbReference>
<evidence type="ECO:0000313" key="2">
    <source>
        <dbReference type="Proteomes" id="UP000315540"/>
    </source>
</evidence>
<protein>
    <submittedName>
        <fullName evidence="1">Uncharacterized protein</fullName>
    </submittedName>
</protein>
<organism evidence="1 2">
    <name type="scientific">Aquimarina algicola</name>
    <dbReference type="NCBI Taxonomy" id="2589995"/>
    <lineage>
        <taxon>Bacteria</taxon>
        <taxon>Pseudomonadati</taxon>
        <taxon>Bacteroidota</taxon>
        <taxon>Flavobacteriia</taxon>
        <taxon>Flavobacteriales</taxon>
        <taxon>Flavobacteriaceae</taxon>
        <taxon>Aquimarina</taxon>
    </lineage>
</organism>
<reference evidence="1 2" key="1">
    <citation type="submission" date="2019-06" db="EMBL/GenBank/DDBJ databases">
        <authorList>
            <person name="Meng X."/>
        </authorList>
    </citation>
    <scope>NUCLEOTIDE SEQUENCE [LARGE SCALE GENOMIC DNA]</scope>
    <source>
        <strain evidence="1 2">M625</strain>
    </source>
</reference>
<dbReference type="AlphaFoldDB" id="A0A504JFA9"/>
<name>A0A504JFA9_9FLAO</name>
<evidence type="ECO:0000313" key="1">
    <source>
        <dbReference type="EMBL" id="TPN86313.1"/>
    </source>
</evidence>
<dbReference type="EMBL" id="VFWZ01000003">
    <property type="protein sequence ID" value="TPN86313.1"/>
    <property type="molecule type" value="Genomic_DNA"/>
</dbReference>
<accession>A0A504JFA9</accession>
<gene>
    <name evidence="1" type="ORF">FHK87_13685</name>
</gene>
<sequence length="246" mass="28675">MTKHKKQSITIIRGLEPSISHFNALEQKFILKIAKKLEDNGYPLDQLTRVDLKKTIADIKDYYSYNEITFFINPGIYEKGNFGPKTQNIGVDWEDPSVIRHPDGSIEFEVGKRVKPEDLVMNLYRLQDHYPNYPLIKNHDLILQKINDALVATDIEEIQNFASKGIMKLIKNYEINIESDSKNDIVYKLSITRLDHNMIDSKYFFELYKTYNLNINIETLHIEIISSFDPTFFPTPSPMVLPENKN</sequence>
<proteinExistence type="predicted"/>